<evidence type="ECO:0000313" key="6">
    <source>
        <dbReference type="Proteomes" id="UP000315289"/>
    </source>
</evidence>
<name>A0A557SVF7_9ARCH</name>
<dbReference type="Proteomes" id="UP000315289">
    <property type="component" value="Unassembled WGS sequence"/>
</dbReference>
<dbReference type="GO" id="GO:0016491">
    <property type="term" value="F:oxidoreductase activity"/>
    <property type="evidence" value="ECO:0007669"/>
    <property type="project" value="InterPro"/>
</dbReference>
<dbReference type="RefSeq" id="WP_144731259.1">
    <property type="nucleotide sequence ID" value="NZ_ML675583.1"/>
</dbReference>
<dbReference type="Pfam" id="PF06778">
    <property type="entry name" value="Chlor_dismutase"/>
    <property type="match status" value="1"/>
</dbReference>
<dbReference type="InterPro" id="IPR011008">
    <property type="entry name" value="Dimeric_a/b-barrel"/>
</dbReference>
<dbReference type="EMBL" id="VOAH01000007">
    <property type="protein sequence ID" value="TVP40599.1"/>
    <property type="molecule type" value="Genomic_DNA"/>
</dbReference>
<feature type="compositionally biased region" description="Polar residues" evidence="4">
    <location>
        <begin position="1"/>
        <end position="17"/>
    </location>
</feature>
<feature type="region of interest" description="Disordered" evidence="4">
    <location>
        <begin position="1"/>
        <end position="57"/>
    </location>
</feature>
<evidence type="ECO:0000256" key="2">
    <source>
        <dbReference type="ARBA" id="ARBA00022723"/>
    </source>
</evidence>
<reference evidence="5 6" key="1">
    <citation type="journal article" date="2019" name="Front. Microbiol.">
        <title>Ammonia Oxidation by the Arctic Terrestrial Thaumarchaeote Candidatus Nitrosocosmicus arcticus Is Stimulated by Increasing Temperatures.</title>
        <authorList>
            <person name="Alves R.J.E."/>
            <person name="Kerou M."/>
            <person name="Zappe A."/>
            <person name="Bittner R."/>
            <person name="Abby S.S."/>
            <person name="Schmidt H.A."/>
            <person name="Pfeifer K."/>
            <person name="Schleper C."/>
        </authorList>
    </citation>
    <scope>NUCLEOTIDE SEQUENCE [LARGE SCALE GENOMIC DNA]</scope>
    <source>
        <strain evidence="5 6">Kfb</strain>
    </source>
</reference>
<dbReference type="PANTHER" id="PTHR36843">
    <property type="entry name" value="HEME-DEPENDENT PEROXIDASE YWFI-RELATED"/>
    <property type="match status" value="1"/>
</dbReference>
<evidence type="ECO:0000313" key="5">
    <source>
        <dbReference type="EMBL" id="TVP40599.1"/>
    </source>
</evidence>
<keyword evidence="1" id="KW-0349">Heme</keyword>
<keyword evidence="3" id="KW-0408">Iron</keyword>
<feature type="compositionally biased region" description="Basic and acidic residues" evidence="4">
    <location>
        <begin position="41"/>
        <end position="52"/>
    </location>
</feature>
<keyword evidence="2" id="KW-0479">Metal-binding</keyword>
<keyword evidence="6" id="KW-1185">Reference proteome</keyword>
<evidence type="ECO:0000256" key="1">
    <source>
        <dbReference type="ARBA" id="ARBA00022617"/>
    </source>
</evidence>
<proteinExistence type="predicted"/>
<evidence type="ECO:0000256" key="4">
    <source>
        <dbReference type="SAM" id="MobiDB-lite"/>
    </source>
</evidence>
<dbReference type="AlphaFoldDB" id="A0A557SVF7"/>
<feature type="compositionally biased region" description="Basic and acidic residues" evidence="4">
    <location>
        <begin position="18"/>
        <end position="32"/>
    </location>
</feature>
<protein>
    <submittedName>
        <fullName evidence="5">Putative chlorite dismutase</fullName>
    </submittedName>
</protein>
<organism evidence="5 6">
    <name type="scientific">Candidatus Nitrosocosmicus arcticus</name>
    <dbReference type="NCBI Taxonomy" id="2035267"/>
    <lineage>
        <taxon>Archaea</taxon>
        <taxon>Nitrososphaerota</taxon>
        <taxon>Nitrososphaeria</taxon>
        <taxon>Nitrososphaerales</taxon>
        <taxon>Nitrososphaeraceae</taxon>
        <taxon>Candidatus Nitrosocosmicus</taxon>
    </lineage>
</organism>
<dbReference type="PANTHER" id="PTHR36843:SF1">
    <property type="entry name" value="COPROHEME DECARBOXYLASE"/>
    <property type="match status" value="1"/>
</dbReference>
<sequence length="280" mass="32877">MRNKNKSPSEVDNLSSIKKNEIDNSNNKREENDVSATTTTKDPELSGAKTDESNNDNKNNSEKFFTFTFYKVDPKWRWLNEMGKDESSREFLELLNAARKRMKIITYSTIGLRHDSEFMIWTISPSLENIQVLASKIYTTILGKYIEPTSTYLSLTRKSSYSNQVKLGFETEEEPLQYVVVYPFIKSREWYLLPFEKRKEMMEEHIRVGRKYPEIRLNTTYSFGIDDQDFMLAFETDNLSRFQNLIIDLRETQVSKYIIKDTPMIPCVLKNIEEIIKSLG</sequence>
<dbReference type="SUPFAM" id="SSF54909">
    <property type="entry name" value="Dimeric alpha+beta barrel"/>
    <property type="match status" value="1"/>
</dbReference>
<dbReference type="GO" id="GO:0020037">
    <property type="term" value="F:heme binding"/>
    <property type="evidence" value="ECO:0007669"/>
    <property type="project" value="InterPro"/>
</dbReference>
<dbReference type="GO" id="GO:0046872">
    <property type="term" value="F:metal ion binding"/>
    <property type="evidence" value="ECO:0007669"/>
    <property type="project" value="UniProtKB-KW"/>
</dbReference>
<dbReference type="InterPro" id="IPR010644">
    <property type="entry name" value="ChdC/CLD"/>
</dbReference>
<gene>
    <name evidence="5" type="primary">cld</name>
    <name evidence="5" type="ORF">NARC_70181</name>
</gene>
<accession>A0A557SVF7</accession>
<evidence type="ECO:0000256" key="3">
    <source>
        <dbReference type="ARBA" id="ARBA00023004"/>
    </source>
</evidence>
<dbReference type="Gene3D" id="3.30.70.1030">
    <property type="entry name" value="Apc35880, domain 1"/>
    <property type="match status" value="2"/>
</dbReference>
<comment type="caution">
    <text evidence="5">The sequence shown here is derived from an EMBL/GenBank/DDBJ whole genome shotgun (WGS) entry which is preliminary data.</text>
</comment>